<dbReference type="EMBL" id="BAAAHE010000048">
    <property type="protein sequence ID" value="GAA0635406.1"/>
    <property type="molecule type" value="Genomic_DNA"/>
</dbReference>
<dbReference type="SUPFAM" id="SSF50475">
    <property type="entry name" value="FMN-binding split barrel"/>
    <property type="match status" value="1"/>
</dbReference>
<keyword evidence="3" id="KW-1185">Reference proteome</keyword>
<name>A0ABP3SER5_9ACTN</name>
<evidence type="ECO:0000313" key="2">
    <source>
        <dbReference type="EMBL" id="GAA0635406.1"/>
    </source>
</evidence>
<organism evidence="2 3">
    <name type="scientific">Sporichthya brevicatena</name>
    <dbReference type="NCBI Taxonomy" id="171442"/>
    <lineage>
        <taxon>Bacteria</taxon>
        <taxon>Bacillati</taxon>
        <taxon>Actinomycetota</taxon>
        <taxon>Actinomycetes</taxon>
        <taxon>Sporichthyales</taxon>
        <taxon>Sporichthyaceae</taxon>
        <taxon>Sporichthya</taxon>
    </lineage>
</organism>
<dbReference type="PANTHER" id="PTHR34818">
    <property type="entry name" value="PROTEIN BLI-3"/>
    <property type="match status" value="1"/>
</dbReference>
<dbReference type="InterPro" id="IPR052917">
    <property type="entry name" value="Stress-Dev_Protein"/>
</dbReference>
<evidence type="ECO:0000259" key="1">
    <source>
        <dbReference type="Pfam" id="PF16242"/>
    </source>
</evidence>
<proteinExistence type="predicted"/>
<gene>
    <name evidence="2" type="ORF">GCM10009547_44490</name>
</gene>
<dbReference type="PANTHER" id="PTHR34818:SF1">
    <property type="entry name" value="PROTEIN BLI-3"/>
    <property type="match status" value="1"/>
</dbReference>
<comment type="caution">
    <text evidence="2">The sequence shown here is derived from an EMBL/GenBank/DDBJ whole genome shotgun (WGS) entry which is preliminary data.</text>
</comment>
<dbReference type="Proteomes" id="UP001500957">
    <property type="component" value="Unassembled WGS sequence"/>
</dbReference>
<dbReference type="Pfam" id="PF16242">
    <property type="entry name" value="Pyrid_ox_like"/>
    <property type="match status" value="1"/>
</dbReference>
<dbReference type="InterPro" id="IPR012349">
    <property type="entry name" value="Split_barrel_FMN-bd"/>
</dbReference>
<dbReference type="Gene3D" id="2.30.110.10">
    <property type="entry name" value="Electron Transport, Fmn-binding Protein, Chain A"/>
    <property type="match status" value="1"/>
</dbReference>
<sequence length="172" mass="17889">MNGGVAGGQFLGMTATDTKAESRSLSAAVEKLRFAMVGTPDGDVWKSRPLTLAGLEGSTLHFLVAADTDWVQALGNGKAPCTTTFSDPSKNDYVALQGSARVLHDRALIESLWSAPAGAYFDGKDDPDIRVLAVDVDYGEYWDSPGGAIGRLLAVTKAAAGAESGSEGPVRV</sequence>
<protein>
    <submittedName>
        <fullName evidence="2">Pyridoxamine 5'-phosphate oxidase family protein</fullName>
    </submittedName>
</protein>
<feature type="domain" description="General stress protein FMN-binding split barrel" evidence="1">
    <location>
        <begin position="23"/>
        <end position="161"/>
    </location>
</feature>
<dbReference type="InterPro" id="IPR038725">
    <property type="entry name" value="YdaG_split_barrel_FMN-bd"/>
</dbReference>
<evidence type="ECO:0000313" key="3">
    <source>
        <dbReference type="Proteomes" id="UP001500957"/>
    </source>
</evidence>
<accession>A0ABP3SER5</accession>
<reference evidence="3" key="1">
    <citation type="journal article" date="2019" name="Int. J. Syst. Evol. Microbiol.">
        <title>The Global Catalogue of Microorganisms (GCM) 10K type strain sequencing project: providing services to taxonomists for standard genome sequencing and annotation.</title>
        <authorList>
            <consortium name="The Broad Institute Genomics Platform"/>
            <consortium name="The Broad Institute Genome Sequencing Center for Infectious Disease"/>
            <person name="Wu L."/>
            <person name="Ma J."/>
        </authorList>
    </citation>
    <scope>NUCLEOTIDE SEQUENCE [LARGE SCALE GENOMIC DNA]</scope>
    <source>
        <strain evidence="3">JCM 10671</strain>
    </source>
</reference>